<feature type="region of interest" description="Disordered" evidence="6">
    <location>
        <begin position="210"/>
        <end position="235"/>
    </location>
</feature>
<dbReference type="EMBL" id="LGRX02023369">
    <property type="protein sequence ID" value="KAK3254614.1"/>
    <property type="molecule type" value="Genomic_DNA"/>
</dbReference>
<dbReference type="InterPro" id="IPR051945">
    <property type="entry name" value="RRM_MRD1_RNA_proc_ribogen"/>
</dbReference>
<comment type="subcellular location">
    <subcellularLocation>
        <location evidence="1">Nucleus</location>
    </subcellularLocation>
</comment>
<dbReference type="Proteomes" id="UP001190700">
    <property type="component" value="Unassembled WGS sequence"/>
</dbReference>
<accession>A0AAE0CHV6</accession>
<dbReference type="PANTHER" id="PTHR48039">
    <property type="entry name" value="RNA-BINDING MOTIF PROTEIN 14B"/>
    <property type="match status" value="1"/>
</dbReference>
<evidence type="ECO:0000256" key="2">
    <source>
        <dbReference type="ARBA" id="ARBA00022737"/>
    </source>
</evidence>
<dbReference type="Pfam" id="PF00076">
    <property type="entry name" value="RRM_1"/>
    <property type="match status" value="1"/>
</dbReference>
<dbReference type="InterPro" id="IPR012677">
    <property type="entry name" value="Nucleotide-bd_a/b_plait_sf"/>
</dbReference>
<evidence type="ECO:0000256" key="5">
    <source>
        <dbReference type="PROSITE-ProRule" id="PRU00176"/>
    </source>
</evidence>
<evidence type="ECO:0000256" key="4">
    <source>
        <dbReference type="ARBA" id="ARBA00023242"/>
    </source>
</evidence>
<feature type="non-terminal residue" evidence="8">
    <location>
        <position position="235"/>
    </location>
</feature>
<evidence type="ECO:0000256" key="1">
    <source>
        <dbReference type="ARBA" id="ARBA00004123"/>
    </source>
</evidence>
<dbReference type="AlphaFoldDB" id="A0AAE0CHV6"/>
<dbReference type="GO" id="GO:0005634">
    <property type="term" value="C:nucleus"/>
    <property type="evidence" value="ECO:0007669"/>
    <property type="project" value="UniProtKB-SubCell"/>
</dbReference>
<feature type="domain" description="RRM" evidence="7">
    <location>
        <begin position="11"/>
        <end position="96"/>
    </location>
</feature>
<sequence length="235" mass="25922">GAADVEDLQLRTLFVRKLPVAATPFMLREKMKQFGQVQGCRLVKDKATGRFSGTGFVELATVAQAEAAVAHCSKPAHIGGGIMVAGELIVLNMSLSKEGAQKLAAEQGTKQKHDKRNLYLAKEGVIEPDTPAAENVSKIDMDRRSRLQQEKASKLRSPNFFLSDTRLSVHNLPAWMDGKKLRELFVEAVKKKATKQTPVVLQSKVLMEADRKTADSKPKSKGMGFIEFQEHQHAL</sequence>
<evidence type="ECO:0000313" key="9">
    <source>
        <dbReference type="Proteomes" id="UP001190700"/>
    </source>
</evidence>
<gene>
    <name evidence="8" type="ORF">CYMTET_36176</name>
</gene>
<keyword evidence="2" id="KW-0677">Repeat</keyword>
<reference evidence="8 9" key="1">
    <citation type="journal article" date="2015" name="Genome Biol. Evol.">
        <title>Comparative Genomics of a Bacterivorous Green Alga Reveals Evolutionary Causalities and Consequences of Phago-Mixotrophic Mode of Nutrition.</title>
        <authorList>
            <person name="Burns J.A."/>
            <person name="Paasch A."/>
            <person name="Narechania A."/>
            <person name="Kim E."/>
        </authorList>
    </citation>
    <scope>NUCLEOTIDE SEQUENCE [LARGE SCALE GENOMIC DNA]</scope>
    <source>
        <strain evidence="8 9">PLY_AMNH</strain>
    </source>
</reference>
<keyword evidence="3 5" id="KW-0694">RNA-binding</keyword>
<dbReference type="SUPFAM" id="SSF54928">
    <property type="entry name" value="RNA-binding domain, RBD"/>
    <property type="match status" value="1"/>
</dbReference>
<dbReference type="SMART" id="SM00360">
    <property type="entry name" value="RRM"/>
    <property type="match status" value="1"/>
</dbReference>
<protein>
    <recommendedName>
        <fullName evidence="7">RRM domain-containing protein</fullName>
    </recommendedName>
</protein>
<proteinExistence type="predicted"/>
<dbReference type="GO" id="GO:0003729">
    <property type="term" value="F:mRNA binding"/>
    <property type="evidence" value="ECO:0007669"/>
    <property type="project" value="TreeGrafter"/>
</dbReference>
<organism evidence="8 9">
    <name type="scientific">Cymbomonas tetramitiformis</name>
    <dbReference type="NCBI Taxonomy" id="36881"/>
    <lineage>
        <taxon>Eukaryota</taxon>
        <taxon>Viridiplantae</taxon>
        <taxon>Chlorophyta</taxon>
        <taxon>Pyramimonadophyceae</taxon>
        <taxon>Pyramimonadales</taxon>
        <taxon>Pyramimonadaceae</taxon>
        <taxon>Cymbomonas</taxon>
    </lineage>
</organism>
<dbReference type="PANTHER" id="PTHR48039:SF5">
    <property type="entry name" value="RNA-BINDING PROTEIN 28"/>
    <property type="match status" value="1"/>
</dbReference>
<dbReference type="PROSITE" id="PS50102">
    <property type="entry name" value="RRM"/>
    <property type="match status" value="2"/>
</dbReference>
<dbReference type="Gene3D" id="3.30.70.330">
    <property type="match status" value="2"/>
</dbReference>
<feature type="domain" description="RRM" evidence="7">
    <location>
        <begin position="165"/>
        <end position="235"/>
    </location>
</feature>
<dbReference type="InterPro" id="IPR035979">
    <property type="entry name" value="RBD_domain_sf"/>
</dbReference>
<comment type="caution">
    <text evidence="8">The sequence shown here is derived from an EMBL/GenBank/DDBJ whole genome shotgun (WGS) entry which is preliminary data.</text>
</comment>
<evidence type="ECO:0000256" key="6">
    <source>
        <dbReference type="SAM" id="MobiDB-lite"/>
    </source>
</evidence>
<keyword evidence="9" id="KW-1185">Reference proteome</keyword>
<name>A0AAE0CHV6_9CHLO</name>
<keyword evidence="4" id="KW-0539">Nucleus</keyword>
<dbReference type="InterPro" id="IPR000504">
    <property type="entry name" value="RRM_dom"/>
</dbReference>
<evidence type="ECO:0000256" key="3">
    <source>
        <dbReference type="ARBA" id="ARBA00022884"/>
    </source>
</evidence>
<feature type="non-terminal residue" evidence="8">
    <location>
        <position position="1"/>
    </location>
</feature>
<evidence type="ECO:0000259" key="7">
    <source>
        <dbReference type="PROSITE" id="PS50102"/>
    </source>
</evidence>
<evidence type="ECO:0000313" key="8">
    <source>
        <dbReference type="EMBL" id="KAK3254614.1"/>
    </source>
</evidence>